<protein>
    <recommendedName>
        <fullName evidence="1">non-specific serine/threonine protein kinase</fullName>
        <ecNumber evidence="1">2.7.11.1</ecNumber>
    </recommendedName>
</protein>
<evidence type="ECO:0000313" key="10">
    <source>
        <dbReference type="EMBL" id="KFM57076.1"/>
    </source>
</evidence>
<keyword evidence="11" id="KW-1185">Reference proteome</keyword>
<keyword evidence="3" id="KW-0597">Phosphoprotein</keyword>
<keyword evidence="6 10" id="KW-0418">Kinase</keyword>
<dbReference type="GO" id="GO:0005737">
    <property type="term" value="C:cytoplasm"/>
    <property type="evidence" value="ECO:0007669"/>
    <property type="project" value="TreeGrafter"/>
</dbReference>
<dbReference type="Gene3D" id="1.10.510.10">
    <property type="entry name" value="Transferase(Phosphotransferase) domain 1"/>
    <property type="match status" value="1"/>
</dbReference>
<evidence type="ECO:0000256" key="2">
    <source>
        <dbReference type="ARBA" id="ARBA00022527"/>
    </source>
</evidence>
<dbReference type="InterPro" id="IPR000719">
    <property type="entry name" value="Prot_kinase_dom"/>
</dbReference>
<dbReference type="GO" id="GO:0005524">
    <property type="term" value="F:ATP binding"/>
    <property type="evidence" value="ECO:0007669"/>
    <property type="project" value="UniProtKB-KW"/>
</dbReference>
<keyword evidence="10" id="KW-0648">Protein biosynthesis</keyword>
<evidence type="ECO:0000256" key="7">
    <source>
        <dbReference type="ARBA" id="ARBA00022840"/>
    </source>
</evidence>
<dbReference type="PANTHER" id="PTHR11042">
    <property type="entry name" value="EUKARYOTIC TRANSLATION INITIATION FACTOR 2-ALPHA KINASE EIF2-ALPHA KINASE -RELATED"/>
    <property type="match status" value="1"/>
</dbReference>
<dbReference type="OMA" id="RRIYSAW"/>
<dbReference type="Proteomes" id="UP000054359">
    <property type="component" value="Unassembled WGS sequence"/>
</dbReference>
<evidence type="ECO:0000259" key="9">
    <source>
        <dbReference type="PROSITE" id="PS50011"/>
    </source>
</evidence>
<sequence length="160" mass="18277">MIIFYQIIEAVEYVHACGLMHRDLKPSNIYFSLDGAIKIGDFGLATSSEIGRQACEGGDIAFPHLHTCDVGTALYMSPEQSLKKTYDCKTDIFSLGIIFFELLVPLPTFNERYRVLKSVRKLEFPNNFLENYPKESILLRQLLNNDPANRPTAYEIKEHL</sequence>
<organism evidence="10 11">
    <name type="scientific">Stegodyphus mimosarum</name>
    <name type="common">African social velvet spider</name>
    <dbReference type="NCBI Taxonomy" id="407821"/>
    <lineage>
        <taxon>Eukaryota</taxon>
        <taxon>Metazoa</taxon>
        <taxon>Ecdysozoa</taxon>
        <taxon>Arthropoda</taxon>
        <taxon>Chelicerata</taxon>
        <taxon>Arachnida</taxon>
        <taxon>Araneae</taxon>
        <taxon>Araneomorphae</taxon>
        <taxon>Entelegynae</taxon>
        <taxon>Eresoidea</taxon>
        <taxon>Eresidae</taxon>
        <taxon>Stegodyphus</taxon>
    </lineage>
</organism>
<evidence type="ECO:0000256" key="6">
    <source>
        <dbReference type="ARBA" id="ARBA00022777"/>
    </source>
</evidence>
<dbReference type="PANTHER" id="PTHR11042:SF91">
    <property type="entry name" value="EUKARYOTIC TRANSLATION INITIATION FACTOR 2-ALPHA KINASE"/>
    <property type="match status" value="1"/>
</dbReference>
<comment type="similarity">
    <text evidence="8">Belongs to the protein kinase superfamily. Ser/Thr protein kinase family. GCN2 subfamily.</text>
</comment>
<dbReference type="PROSITE" id="PS50011">
    <property type="entry name" value="PROTEIN_KINASE_DOM"/>
    <property type="match status" value="1"/>
</dbReference>
<dbReference type="FunFam" id="1.10.510.10:FF:000251">
    <property type="entry name" value="eukaryotic translation initiation factor 2-alpha kinase 3"/>
    <property type="match status" value="1"/>
</dbReference>
<proteinExistence type="inferred from homology"/>
<feature type="non-terminal residue" evidence="10">
    <location>
        <position position="160"/>
    </location>
</feature>
<evidence type="ECO:0000256" key="1">
    <source>
        <dbReference type="ARBA" id="ARBA00012513"/>
    </source>
</evidence>
<reference evidence="10 11" key="1">
    <citation type="submission" date="2013-11" db="EMBL/GenBank/DDBJ databases">
        <title>Genome sequencing of Stegodyphus mimosarum.</title>
        <authorList>
            <person name="Bechsgaard J."/>
        </authorList>
    </citation>
    <scope>NUCLEOTIDE SEQUENCE [LARGE SCALE GENOMIC DNA]</scope>
</reference>
<evidence type="ECO:0000313" key="11">
    <source>
        <dbReference type="Proteomes" id="UP000054359"/>
    </source>
</evidence>
<dbReference type="AlphaFoldDB" id="A0A087SW37"/>
<name>A0A087SW37_STEMI</name>
<dbReference type="STRING" id="407821.A0A087SW37"/>
<dbReference type="InterPro" id="IPR011009">
    <property type="entry name" value="Kinase-like_dom_sf"/>
</dbReference>
<dbReference type="PROSITE" id="PS00108">
    <property type="entry name" value="PROTEIN_KINASE_ST"/>
    <property type="match status" value="1"/>
</dbReference>
<evidence type="ECO:0000256" key="5">
    <source>
        <dbReference type="ARBA" id="ARBA00022741"/>
    </source>
</evidence>
<dbReference type="EC" id="2.7.11.1" evidence="1"/>
<dbReference type="GO" id="GO:0004694">
    <property type="term" value="F:eukaryotic translation initiation factor 2alpha kinase activity"/>
    <property type="evidence" value="ECO:0007669"/>
    <property type="project" value="TreeGrafter"/>
</dbReference>
<dbReference type="InterPro" id="IPR050339">
    <property type="entry name" value="CC_SR_Kinase"/>
</dbReference>
<dbReference type="GO" id="GO:0005634">
    <property type="term" value="C:nucleus"/>
    <property type="evidence" value="ECO:0007669"/>
    <property type="project" value="TreeGrafter"/>
</dbReference>
<gene>
    <name evidence="10" type="ORF">X975_16607</name>
</gene>
<evidence type="ECO:0000256" key="3">
    <source>
        <dbReference type="ARBA" id="ARBA00022553"/>
    </source>
</evidence>
<dbReference type="Pfam" id="PF00069">
    <property type="entry name" value="Pkinase"/>
    <property type="match status" value="1"/>
</dbReference>
<accession>A0A087SW37</accession>
<dbReference type="EMBL" id="KK112214">
    <property type="protein sequence ID" value="KFM57076.1"/>
    <property type="molecule type" value="Genomic_DNA"/>
</dbReference>
<dbReference type="InterPro" id="IPR008271">
    <property type="entry name" value="Ser/Thr_kinase_AS"/>
</dbReference>
<feature type="domain" description="Protein kinase" evidence="9">
    <location>
        <begin position="1"/>
        <end position="160"/>
    </location>
</feature>
<dbReference type="SUPFAM" id="SSF56112">
    <property type="entry name" value="Protein kinase-like (PK-like)"/>
    <property type="match status" value="1"/>
</dbReference>
<keyword evidence="5" id="KW-0547">Nucleotide-binding</keyword>
<evidence type="ECO:0000256" key="4">
    <source>
        <dbReference type="ARBA" id="ARBA00022679"/>
    </source>
</evidence>
<keyword evidence="10" id="KW-0396">Initiation factor</keyword>
<evidence type="ECO:0000256" key="8">
    <source>
        <dbReference type="ARBA" id="ARBA00037982"/>
    </source>
</evidence>
<dbReference type="OrthoDB" id="6418191at2759"/>
<dbReference type="SMART" id="SM00220">
    <property type="entry name" value="S_TKc"/>
    <property type="match status" value="1"/>
</dbReference>
<keyword evidence="4" id="KW-0808">Transferase</keyword>
<keyword evidence="2" id="KW-0723">Serine/threonine-protein kinase</keyword>
<dbReference type="GO" id="GO:0003743">
    <property type="term" value="F:translation initiation factor activity"/>
    <property type="evidence" value="ECO:0007669"/>
    <property type="project" value="UniProtKB-KW"/>
</dbReference>
<keyword evidence="7" id="KW-0067">ATP-binding</keyword>